<evidence type="ECO:0000256" key="3">
    <source>
        <dbReference type="ARBA" id="ARBA00012700"/>
    </source>
</evidence>
<dbReference type="GO" id="GO:0004662">
    <property type="term" value="F:CAAX-protein geranylgeranyltransferase activity"/>
    <property type="evidence" value="ECO:0007669"/>
    <property type="project" value="UniProtKB-EC"/>
</dbReference>
<evidence type="ECO:0000313" key="14">
    <source>
        <dbReference type="EMBL" id="KPA80583.1"/>
    </source>
</evidence>
<dbReference type="InterPro" id="IPR002088">
    <property type="entry name" value="Prenyl_trans_a"/>
</dbReference>
<dbReference type="Gene3D" id="1.25.40.120">
    <property type="entry name" value="Protein prenylyltransferase"/>
    <property type="match status" value="1"/>
</dbReference>
<dbReference type="VEuPathDB" id="TriTrypDB:LpyrH10_08_2310"/>
<keyword evidence="6" id="KW-0808">Transferase</keyword>
<dbReference type="OrthoDB" id="272289at2759"/>
<name>A0A0M9G1Y2_LEPPY</name>
<evidence type="ECO:0000256" key="5">
    <source>
        <dbReference type="ARBA" id="ARBA00022602"/>
    </source>
</evidence>
<dbReference type="SUPFAM" id="SSF48439">
    <property type="entry name" value="Protein prenylyltransferase"/>
    <property type="match status" value="1"/>
</dbReference>
<proteinExistence type="inferred from homology"/>
<keyword evidence="8" id="KW-0460">Magnesium</keyword>
<comment type="cofactor">
    <cofactor evidence="1">
        <name>Mg(2+)</name>
        <dbReference type="ChEBI" id="CHEBI:18420"/>
    </cofactor>
</comment>
<dbReference type="RefSeq" id="XP_015659021.1">
    <property type="nucleotide sequence ID" value="XM_015802577.1"/>
</dbReference>
<evidence type="ECO:0000256" key="2">
    <source>
        <dbReference type="ARBA" id="ARBA00006734"/>
    </source>
</evidence>
<dbReference type="OMA" id="CFTRLYH"/>
<evidence type="ECO:0000256" key="1">
    <source>
        <dbReference type="ARBA" id="ARBA00001946"/>
    </source>
</evidence>
<dbReference type="GO" id="GO:0005953">
    <property type="term" value="C:CAAX-protein geranylgeranyltransferase complex"/>
    <property type="evidence" value="ECO:0007669"/>
    <property type="project" value="TreeGrafter"/>
</dbReference>
<keyword evidence="7" id="KW-0677">Repeat</keyword>
<evidence type="ECO:0000256" key="13">
    <source>
        <dbReference type="ARBA" id="ARBA00043219"/>
    </source>
</evidence>
<dbReference type="PANTHER" id="PTHR11129">
    <property type="entry name" value="PROTEIN FARNESYLTRANSFERASE ALPHA SUBUNIT/RAB GERANYLGERANYL TRANSFERASE ALPHA SUBUNIT"/>
    <property type="match status" value="1"/>
</dbReference>
<keyword evidence="15" id="KW-1185">Reference proteome</keyword>
<evidence type="ECO:0000256" key="6">
    <source>
        <dbReference type="ARBA" id="ARBA00022679"/>
    </source>
</evidence>
<dbReference type="Proteomes" id="UP000037923">
    <property type="component" value="Unassembled WGS sequence"/>
</dbReference>
<evidence type="ECO:0000313" key="15">
    <source>
        <dbReference type="Proteomes" id="UP000037923"/>
    </source>
</evidence>
<organism evidence="14 15">
    <name type="scientific">Leptomonas pyrrhocoris</name>
    <name type="common">Firebug parasite</name>
    <dbReference type="NCBI Taxonomy" id="157538"/>
    <lineage>
        <taxon>Eukaryota</taxon>
        <taxon>Discoba</taxon>
        <taxon>Euglenozoa</taxon>
        <taxon>Kinetoplastea</taxon>
        <taxon>Metakinetoplastina</taxon>
        <taxon>Trypanosomatida</taxon>
        <taxon>Trypanosomatidae</taxon>
        <taxon>Leishmaniinae</taxon>
        <taxon>Leptomonas</taxon>
    </lineage>
</organism>
<dbReference type="EMBL" id="LGTL01000008">
    <property type="protein sequence ID" value="KPA80582.1"/>
    <property type="molecule type" value="Genomic_DNA"/>
</dbReference>
<evidence type="ECO:0000256" key="10">
    <source>
        <dbReference type="ARBA" id="ARBA00041392"/>
    </source>
</evidence>
<protein>
    <recommendedName>
        <fullName evidence="9">Protein farnesyltransferase/geranylgeranyltransferase type-1 subunit alpha</fullName>
        <ecNumber evidence="4">2.5.1.58</ecNumber>
        <ecNumber evidence="3">2.5.1.59</ecNumber>
    </recommendedName>
    <alternativeName>
        <fullName evidence="12">CAAX farnesyltransferase subunit alpha</fullName>
    </alternativeName>
    <alternativeName>
        <fullName evidence="11">FTase-alpha</fullName>
    </alternativeName>
    <alternativeName>
        <fullName evidence="10">Ras proteins prenyltransferase subunit alpha</fullName>
    </alternativeName>
    <alternativeName>
        <fullName evidence="13">Type I protein geranyl-geranyltransferase subunit alpha</fullName>
    </alternativeName>
</protein>
<dbReference type="GeneID" id="26905073"/>
<evidence type="ECO:0000256" key="11">
    <source>
        <dbReference type="ARBA" id="ARBA00042436"/>
    </source>
</evidence>
<gene>
    <name evidence="14" type="ORF">ABB37_04782</name>
</gene>
<dbReference type="GO" id="GO:0004660">
    <property type="term" value="F:protein farnesyltransferase activity"/>
    <property type="evidence" value="ECO:0007669"/>
    <property type="project" value="UniProtKB-EC"/>
</dbReference>
<dbReference type="EC" id="2.5.1.59" evidence="3"/>
<comment type="similarity">
    <text evidence="2">Belongs to the protein prenyltransferase subunit alpha family.</text>
</comment>
<evidence type="ECO:0000256" key="12">
    <source>
        <dbReference type="ARBA" id="ARBA00043086"/>
    </source>
</evidence>
<evidence type="ECO:0000256" key="7">
    <source>
        <dbReference type="ARBA" id="ARBA00022737"/>
    </source>
</evidence>
<dbReference type="RefSeq" id="XP_015659022.1">
    <property type="nucleotide sequence ID" value="XM_015802578.1"/>
</dbReference>
<dbReference type="GO" id="GO:0005965">
    <property type="term" value="C:protein farnesyltransferase complex"/>
    <property type="evidence" value="ECO:0007669"/>
    <property type="project" value="TreeGrafter"/>
</dbReference>
<dbReference type="PANTHER" id="PTHR11129:SF1">
    <property type="entry name" value="PROTEIN FARNESYLTRANSFERASE_GERANYLGERANYLTRANSFERASE TYPE-1 SUBUNIT ALPHA"/>
    <property type="match status" value="1"/>
</dbReference>
<evidence type="ECO:0000256" key="9">
    <source>
        <dbReference type="ARBA" id="ARBA00040965"/>
    </source>
</evidence>
<dbReference type="AlphaFoldDB" id="A0A0M9G1Y2"/>
<dbReference type="Pfam" id="PF01239">
    <property type="entry name" value="PPTA"/>
    <property type="match status" value="3"/>
</dbReference>
<dbReference type="EC" id="2.5.1.58" evidence="4"/>
<dbReference type="EMBL" id="LGTL01000008">
    <property type="protein sequence ID" value="KPA80583.1"/>
    <property type="molecule type" value="Genomic_DNA"/>
</dbReference>
<keyword evidence="5" id="KW-0637">Prenyltransferase</keyword>
<accession>A0A0M9G1Y2</accession>
<evidence type="ECO:0000256" key="4">
    <source>
        <dbReference type="ARBA" id="ARBA00012702"/>
    </source>
</evidence>
<comment type="caution">
    <text evidence="14">The sequence shown here is derived from an EMBL/GenBank/DDBJ whole genome shotgun (WGS) entry which is preliminary data.</text>
</comment>
<sequence>MSAAPPDRSASSSSSLLDTSAHSLSSIDGDHLYQLACVETFLPLSKDVTPEEETTTSLHPVAHIDYSPNFKFIYGLYRALRSRVEYAEAVAQQRRGDHAGPIIRALHTSPARWLLLLGFTLRQCTSNYTVWKDRRDVIMSPDVLRRATRDRLPAQALPEVLLSSSDTTAGAAVKATALAEMKESTKKIELVAQNWLPGASDLFWNSDATAAAVDDALPTMPLSPWRAVRWELNAVGCFTRFYHKNFQVWHHRRELLCYALQQSTTGSPPAAHVEPNESSAAAAALKQSVQSLLESEEVFSAYLERHHGLRFADVDERATIKAVLGEEDSKNYHAWLHLSWYLHALPFLLHPPNWAALTAFTAAAQRPWTFRVHPAWAFASSADSASALPASRRPTLPPSSLTNEMDFTAQLLHRDCLNNSAWCHRYSLFKEDLLRRLWQEQQRPCFECGGGGSGGDGDSNTHVSEAEFRDVVHTLCMVEVDFALQWLYVDPTNESAYTHARSIATLFHTVAVRLAVLRGAKENAEGTGASVRGSTEDTPAAQELLRYLRDGPLCTPVAAAAADLGAQAGDDPVDTATTAPACDAVFRCMRHPRLAWSDYHDSFSVLRHVQRVLQTSIRQRVTELEGQSARVLRAAATTGGGSSSSSPSPASATSQKVALLTTLYERSSQYMLDNFHQVSTAQYLLCQAVLEEMWGLYLSAGQRCVVHQRRPPEAYREGIKSQWISCLPWESGEVTTEGDDKDEQESDRAVACFLWYEAAALDLAKRLSVEDPIRFKYWKFEAMNTMQRGYRVVL</sequence>
<evidence type="ECO:0000256" key="8">
    <source>
        <dbReference type="ARBA" id="ARBA00022842"/>
    </source>
</evidence>
<reference evidence="14 15" key="1">
    <citation type="submission" date="2015-07" db="EMBL/GenBank/DDBJ databases">
        <title>High-quality genome of monoxenous trypanosomatid Leptomonas pyrrhocoris.</title>
        <authorList>
            <person name="Flegontov P."/>
            <person name="Butenko A."/>
            <person name="Firsov S."/>
            <person name="Vlcek C."/>
            <person name="Logacheva M.D."/>
            <person name="Field M."/>
            <person name="Filatov D."/>
            <person name="Flegontova O."/>
            <person name="Gerasimov E."/>
            <person name="Jackson A.P."/>
            <person name="Kelly S."/>
            <person name="Opperdoes F."/>
            <person name="O'Reilly A."/>
            <person name="Votypka J."/>
            <person name="Yurchenko V."/>
            <person name="Lukes J."/>
        </authorList>
    </citation>
    <scope>NUCLEOTIDE SEQUENCE [LARGE SCALE GENOMIC DNA]</scope>
    <source>
        <strain evidence="14">H10</strain>
    </source>
</reference>